<dbReference type="OMA" id="LEFKATW"/>
<feature type="compositionally biased region" description="Low complexity" evidence="1">
    <location>
        <begin position="552"/>
        <end position="567"/>
    </location>
</feature>
<reference evidence="2" key="1">
    <citation type="submission" date="2025-08" db="UniProtKB">
        <authorList>
            <consortium name="Ensembl"/>
        </authorList>
    </citation>
    <scope>IDENTIFICATION</scope>
</reference>
<accession>A0A8C4QBJ7</accession>
<keyword evidence="3" id="KW-1185">Reference proteome</keyword>
<sequence>MECENAIAFLGSLEWTFHFLSGSLLQCFVEDSCAVFHTGIPEPSINDALSTEVLGHPMGEVVGSWLETCTDVTAAGLQSTAGRGVSTSAGDVQDNIETSEIARGLSVTFKQEPTRPWMESVGVHSWGDLGRSGVVSPKAESRGKRKSEAKKGAAEKMQDLRKQGGGPQMIPNAESRKGIYTEMSKTPPGISQTIPGQVQAPGQPSSAPFTPLHNAGTYTPLSGQTAFSPQPFVLPATVAFSVAPPFPFPGNVPALTPFMHAATAAAAVPTPPASSPAAASAAPRSLSPQPLASASHKPYSMQRAVGGTGLASSPPSGPQPPMKTLSSQMSDNQAWLASQILAGLTKSPQSSSQMPVSPAHFGGSPLGGLLSQLGDSTTSTWDSAFGFPGGPAGHTWHQRGQLMQELPTAKPVTDRLTCVPSYEDPQGLLHSHGEVMDLFGSRGEAMVMGTSPGSRPDFCQAPGAPLAMPTVHTTSSSRRRERLGDGAHFTAAGVNPFNSFGQDGTSENRSVFSNGQTPRADTMPALPHPSRTYTLFCDGAWSPSLATSNEQLISTSQSSLSSLMDGSPPGPSSYTSFGPIGTPEGGERRTPGRWSTTSKAPGAESVHDSFAWPPRSCSSGGQHTAGLQTEVHSTSCWSDMGGNSNLADNLKALWGNSMMQPGPSALEQLLLQQKQKQQSGPRPPH</sequence>
<name>A0A8C4QBJ7_EPTBU</name>
<feature type="compositionally biased region" description="Polar residues" evidence="1">
    <location>
        <begin position="616"/>
        <end position="626"/>
    </location>
</feature>
<dbReference type="Proteomes" id="UP000694388">
    <property type="component" value="Unplaced"/>
</dbReference>
<dbReference type="Ensembl" id="ENSEBUT00000013575.1">
    <property type="protein sequence ID" value="ENSEBUP00000012999.1"/>
    <property type="gene ID" value="ENSEBUG00000008231.1"/>
</dbReference>
<feature type="compositionally biased region" description="Polar residues" evidence="1">
    <location>
        <begin position="496"/>
        <end position="519"/>
    </location>
</feature>
<proteinExistence type="predicted"/>
<evidence type="ECO:0000256" key="1">
    <source>
        <dbReference type="SAM" id="MobiDB-lite"/>
    </source>
</evidence>
<feature type="region of interest" description="Disordered" evidence="1">
    <location>
        <begin position="129"/>
        <end position="173"/>
    </location>
</feature>
<feature type="region of interest" description="Disordered" evidence="1">
    <location>
        <begin position="494"/>
        <end position="526"/>
    </location>
</feature>
<feature type="compositionally biased region" description="Low complexity" evidence="1">
    <location>
        <begin position="275"/>
        <end position="295"/>
    </location>
</feature>
<dbReference type="AlphaFoldDB" id="A0A8C4QBJ7"/>
<feature type="region of interest" description="Disordered" evidence="1">
    <location>
        <begin position="552"/>
        <end position="626"/>
    </location>
</feature>
<evidence type="ECO:0000313" key="2">
    <source>
        <dbReference type="Ensembl" id="ENSEBUP00000012999.1"/>
    </source>
</evidence>
<evidence type="ECO:0000313" key="3">
    <source>
        <dbReference type="Proteomes" id="UP000694388"/>
    </source>
</evidence>
<feature type="compositionally biased region" description="Basic and acidic residues" evidence="1">
    <location>
        <begin position="149"/>
        <end position="162"/>
    </location>
</feature>
<protein>
    <submittedName>
        <fullName evidence="2">Uncharacterized protein</fullName>
    </submittedName>
</protein>
<feature type="region of interest" description="Disordered" evidence="1">
    <location>
        <begin position="268"/>
        <end position="330"/>
    </location>
</feature>
<reference evidence="2" key="2">
    <citation type="submission" date="2025-09" db="UniProtKB">
        <authorList>
            <consortium name="Ensembl"/>
        </authorList>
    </citation>
    <scope>IDENTIFICATION</scope>
</reference>
<organism evidence="2 3">
    <name type="scientific">Eptatretus burgeri</name>
    <name type="common">Inshore hagfish</name>
    <dbReference type="NCBI Taxonomy" id="7764"/>
    <lineage>
        <taxon>Eukaryota</taxon>
        <taxon>Metazoa</taxon>
        <taxon>Chordata</taxon>
        <taxon>Craniata</taxon>
        <taxon>Vertebrata</taxon>
        <taxon>Cyclostomata</taxon>
        <taxon>Myxini</taxon>
        <taxon>Myxiniformes</taxon>
        <taxon>Myxinidae</taxon>
        <taxon>Eptatretinae</taxon>
        <taxon>Eptatretus</taxon>
    </lineage>
</organism>